<dbReference type="InterPro" id="IPR020556">
    <property type="entry name" value="Amidase_CS"/>
</dbReference>
<name>A0AAP9XZS4_BURGL</name>
<accession>A0AAP9XZS4</accession>
<dbReference type="InterPro" id="IPR000120">
    <property type="entry name" value="Amidase"/>
</dbReference>
<dbReference type="PANTHER" id="PTHR11895">
    <property type="entry name" value="TRANSAMIDASE"/>
    <property type="match status" value="1"/>
</dbReference>
<dbReference type="Pfam" id="PF01425">
    <property type="entry name" value="Amidase"/>
    <property type="match status" value="1"/>
</dbReference>
<dbReference type="SUPFAM" id="SSF75304">
    <property type="entry name" value="Amidase signature (AS) enzymes"/>
    <property type="match status" value="1"/>
</dbReference>
<keyword evidence="6" id="KW-1185">Reference proteome</keyword>
<evidence type="ECO:0000313" key="4">
    <source>
        <dbReference type="EMBL" id="USS46238.1"/>
    </source>
</evidence>
<proteinExistence type="inferred from homology"/>
<dbReference type="AlphaFoldDB" id="A0AAP9XZS4"/>
<evidence type="ECO:0000256" key="1">
    <source>
        <dbReference type="ARBA" id="ARBA00009199"/>
    </source>
</evidence>
<dbReference type="Gene3D" id="3.90.1300.10">
    <property type="entry name" value="Amidase signature (AS) domain"/>
    <property type="match status" value="1"/>
</dbReference>
<dbReference type="PROSITE" id="PS00571">
    <property type="entry name" value="AMIDASES"/>
    <property type="match status" value="1"/>
</dbReference>
<evidence type="ECO:0000313" key="3">
    <source>
        <dbReference type="EMBL" id="QPQ91821.1"/>
    </source>
</evidence>
<evidence type="ECO:0000313" key="5">
    <source>
        <dbReference type="Proteomes" id="UP000594892"/>
    </source>
</evidence>
<gene>
    <name evidence="3" type="ORF">I6H06_22165</name>
    <name evidence="4" type="ORF">NFI99_14995</name>
</gene>
<dbReference type="RefSeq" id="WP_012734302.1">
    <property type="nucleotide sequence ID" value="NZ_CP021074.1"/>
</dbReference>
<dbReference type="EMBL" id="CP099587">
    <property type="protein sequence ID" value="USS46238.1"/>
    <property type="molecule type" value="Genomic_DNA"/>
</dbReference>
<dbReference type="GeneID" id="45696623"/>
<dbReference type="Proteomes" id="UP001056386">
    <property type="component" value="Chromosome 1"/>
</dbReference>
<sequence>MQDDYPNYDATDLAALIATRRASAREVLDAAIARANALNPSINAIVLTDYDAARERAAAPPAGPLGGVPYLVKDLAAAAGLRMSLGSRHYRYFVPDADAPFIARAKAAGANVFGKTSTAEFGQMPVTEPELFGPCRNPWNLDHTPGGSSGGAAAAVAAGIVPLAHASDGGGSIRIPASCCGLFGFKPGYDPQLAAQPVPGDLIVNHAISRSVRDSALLFDLTTGRAGTSEATLARLDEPVGALRIGLVTDPLFAAALSPDVLAALDDAARLAESLGHVVEPMRLPIDQARAAETFLTCWAAIVEPLVHDAQALTGRRPRGDEFEPASRAMAQVGRHLARERLPLARDWQKQLIAQVESATARYDLVLCATLAAPPVRIGELRSTPFERAQMRLLAALPARPLLRMMLANTAKRAFAWAGCTELFNLTGQPAMSVPLHWNARGLPVGVQFAARRGDDARLLRFARQLELARPWFARRPPLVPAAR</sequence>
<dbReference type="EMBL" id="CP065601">
    <property type="protein sequence ID" value="QPQ91821.1"/>
    <property type="molecule type" value="Genomic_DNA"/>
</dbReference>
<protein>
    <submittedName>
        <fullName evidence="3">Amidase</fullName>
    </submittedName>
</protein>
<reference evidence="4" key="2">
    <citation type="submission" date="2022-06" db="EMBL/GenBank/DDBJ databases">
        <title>Draft genome sequence of Burkholderia glumae strain GR20004 isolated from rice panicle showing bacterial panicle blight.</title>
        <authorList>
            <person name="Choi S.Y."/>
            <person name="Lee Y.H."/>
        </authorList>
    </citation>
    <scope>NUCLEOTIDE SEQUENCE</scope>
    <source>
        <strain evidence="4">GR20004</strain>
    </source>
</reference>
<evidence type="ECO:0000313" key="6">
    <source>
        <dbReference type="Proteomes" id="UP001056386"/>
    </source>
</evidence>
<dbReference type="Proteomes" id="UP000594892">
    <property type="component" value="Chromosome 2"/>
</dbReference>
<dbReference type="GO" id="GO:0003824">
    <property type="term" value="F:catalytic activity"/>
    <property type="evidence" value="ECO:0007669"/>
    <property type="project" value="InterPro"/>
</dbReference>
<dbReference type="InterPro" id="IPR036928">
    <property type="entry name" value="AS_sf"/>
</dbReference>
<dbReference type="PANTHER" id="PTHR11895:SF7">
    <property type="entry name" value="GLUTAMYL-TRNA(GLN) AMIDOTRANSFERASE SUBUNIT A, MITOCHONDRIAL"/>
    <property type="match status" value="1"/>
</dbReference>
<organism evidence="3 5">
    <name type="scientific">Burkholderia glumae</name>
    <name type="common">Pseudomonas glumae</name>
    <dbReference type="NCBI Taxonomy" id="337"/>
    <lineage>
        <taxon>Bacteria</taxon>
        <taxon>Pseudomonadati</taxon>
        <taxon>Pseudomonadota</taxon>
        <taxon>Betaproteobacteria</taxon>
        <taxon>Burkholderiales</taxon>
        <taxon>Burkholderiaceae</taxon>
        <taxon>Burkholderia</taxon>
    </lineage>
</organism>
<reference evidence="3 5" key="1">
    <citation type="submission" date="2020-12" db="EMBL/GenBank/DDBJ databases">
        <title>FDA dAtabase for Regulatory Grade micrObial Sequences (FDA-ARGOS): Supporting development and validation of Infectious Disease Dx tests.</title>
        <authorList>
            <person name="Minogue T."/>
            <person name="Wolcott M."/>
            <person name="Wasieloski L."/>
            <person name="Aguilar W."/>
            <person name="Moore D."/>
            <person name="Jaissle J."/>
            <person name="Tallon L."/>
            <person name="Sadzewicz L."/>
            <person name="Zhao X."/>
            <person name="Boylan J."/>
            <person name="Ott S."/>
            <person name="Bowen H."/>
            <person name="Vavikolanu K."/>
            <person name="Mehta A."/>
            <person name="Aluvathingal J."/>
            <person name="Nadendla S."/>
            <person name="Yan Y."/>
            <person name="Sichtig H."/>
        </authorList>
    </citation>
    <scope>NUCLEOTIDE SEQUENCE [LARGE SCALE GENOMIC DNA]</scope>
    <source>
        <strain evidence="3 5">FDAARGOS_949</strain>
    </source>
</reference>
<comment type="similarity">
    <text evidence="1">Belongs to the amidase family.</text>
</comment>
<feature type="domain" description="Amidase" evidence="2">
    <location>
        <begin position="26"/>
        <end position="460"/>
    </location>
</feature>
<dbReference type="InterPro" id="IPR023631">
    <property type="entry name" value="Amidase_dom"/>
</dbReference>
<evidence type="ECO:0000259" key="2">
    <source>
        <dbReference type="Pfam" id="PF01425"/>
    </source>
</evidence>